<protein>
    <submittedName>
        <fullName evidence="2">Uncharacterized protein</fullName>
    </submittedName>
</protein>
<organism evidence="2">
    <name type="scientific">uncultured Caudovirales phage</name>
    <dbReference type="NCBI Taxonomy" id="2100421"/>
    <lineage>
        <taxon>Viruses</taxon>
        <taxon>Duplodnaviria</taxon>
        <taxon>Heunggongvirae</taxon>
        <taxon>Uroviricota</taxon>
        <taxon>Caudoviricetes</taxon>
        <taxon>Peduoviridae</taxon>
        <taxon>Maltschvirus</taxon>
        <taxon>Maltschvirus maltsch</taxon>
    </lineage>
</organism>
<gene>
    <name evidence="1" type="ORF">UFOVP304_6</name>
    <name evidence="2" type="ORF">UFOVP584_33</name>
</gene>
<accession>A0A6J5MYX4</accession>
<dbReference type="EMBL" id="LR796554">
    <property type="protein sequence ID" value="CAB4151768.1"/>
    <property type="molecule type" value="Genomic_DNA"/>
</dbReference>
<name>A0A6J5MYX4_9CAUD</name>
<sequence length="61" mass="7061">MESKKLIEVITKLKSDNEQMKQMIEHLTTCLSVFEDEYKSVTPIVTNAKELLKKLNQHGNI</sequence>
<reference evidence="2" key="1">
    <citation type="submission" date="2020-04" db="EMBL/GenBank/DDBJ databases">
        <authorList>
            <person name="Chiriac C."/>
            <person name="Salcher M."/>
            <person name="Ghai R."/>
            <person name="Kavagutti S V."/>
        </authorList>
    </citation>
    <scope>NUCLEOTIDE SEQUENCE</scope>
</reference>
<evidence type="ECO:0000313" key="1">
    <source>
        <dbReference type="EMBL" id="CAB4136380.1"/>
    </source>
</evidence>
<dbReference type="EMBL" id="LR796322">
    <property type="protein sequence ID" value="CAB4136380.1"/>
    <property type="molecule type" value="Genomic_DNA"/>
</dbReference>
<proteinExistence type="predicted"/>
<evidence type="ECO:0000313" key="2">
    <source>
        <dbReference type="EMBL" id="CAB4151768.1"/>
    </source>
</evidence>